<evidence type="ECO:0000256" key="3">
    <source>
        <dbReference type="ARBA" id="ARBA00023163"/>
    </source>
</evidence>
<name>A0A158GZZ7_9BURK</name>
<dbReference type="Pfam" id="PF07729">
    <property type="entry name" value="FCD"/>
    <property type="match status" value="1"/>
</dbReference>
<dbReference type="Gene3D" id="1.20.120.530">
    <property type="entry name" value="GntR ligand-binding domain-like"/>
    <property type="match status" value="1"/>
</dbReference>
<dbReference type="Pfam" id="PF00392">
    <property type="entry name" value="GntR"/>
    <property type="match status" value="1"/>
</dbReference>
<dbReference type="OrthoDB" id="8680857at2"/>
<evidence type="ECO:0000256" key="2">
    <source>
        <dbReference type="ARBA" id="ARBA00023125"/>
    </source>
</evidence>
<keyword evidence="2" id="KW-0238">DNA-binding</keyword>
<dbReference type="RefSeq" id="WP_062086884.1">
    <property type="nucleotide sequence ID" value="NZ_FCOK02000022.1"/>
</dbReference>
<dbReference type="PANTHER" id="PTHR43537">
    <property type="entry name" value="TRANSCRIPTIONAL REGULATOR, GNTR FAMILY"/>
    <property type="match status" value="1"/>
</dbReference>
<feature type="domain" description="HTH gntR-type" evidence="4">
    <location>
        <begin position="9"/>
        <end position="76"/>
    </location>
</feature>
<evidence type="ECO:0000313" key="6">
    <source>
        <dbReference type="Proteomes" id="UP000054683"/>
    </source>
</evidence>
<organism evidence="5 6">
    <name type="scientific">Caballeronia udeis</name>
    <dbReference type="NCBI Taxonomy" id="1232866"/>
    <lineage>
        <taxon>Bacteria</taxon>
        <taxon>Pseudomonadati</taxon>
        <taxon>Pseudomonadota</taxon>
        <taxon>Betaproteobacteria</taxon>
        <taxon>Burkholderiales</taxon>
        <taxon>Burkholderiaceae</taxon>
        <taxon>Caballeronia</taxon>
    </lineage>
</organism>
<gene>
    <name evidence="5" type="ORF">AWB69_03578</name>
</gene>
<dbReference type="CDD" id="cd07377">
    <property type="entry name" value="WHTH_GntR"/>
    <property type="match status" value="1"/>
</dbReference>
<reference evidence="5 6" key="1">
    <citation type="submission" date="2016-01" db="EMBL/GenBank/DDBJ databases">
        <authorList>
            <person name="Oliw E.H."/>
        </authorList>
    </citation>
    <scope>NUCLEOTIDE SEQUENCE [LARGE SCALE GENOMIC DNA]</scope>
    <source>
        <strain evidence="5">LMG 27134</strain>
    </source>
</reference>
<evidence type="ECO:0000259" key="4">
    <source>
        <dbReference type="PROSITE" id="PS50949"/>
    </source>
</evidence>
<keyword evidence="3" id="KW-0804">Transcription</keyword>
<dbReference type="SUPFAM" id="SSF48008">
    <property type="entry name" value="GntR ligand-binding domain-like"/>
    <property type="match status" value="1"/>
</dbReference>
<dbReference type="Gene3D" id="1.10.10.10">
    <property type="entry name" value="Winged helix-like DNA-binding domain superfamily/Winged helix DNA-binding domain"/>
    <property type="match status" value="1"/>
</dbReference>
<evidence type="ECO:0000313" key="5">
    <source>
        <dbReference type="EMBL" id="SAL37040.1"/>
    </source>
</evidence>
<dbReference type="GO" id="GO:0003700">
    <property type="term" value="F:DNA-binding transcription factor activity"/>
    <property type="evidence" value="ECO:0007669"/>
    <property type="project" value="InterPro"/>
</dbReference>
<dbReference type="InterPro" id="IPR036388">
    <property type="entry name" value="WH-like_DNA-bd_sf"/>
</dbReference>
<dbReference type="SMART" id="SM00345">
    <property type="entry name" value="HTH_GNTR"/>
    <property type="match status" value="1"/>
</dbReference>
<dbReference type="InterPro" id="IPR036390">
    <property type="entry name" value="WH_DNA-bd_sf"/>
</dbReference>
<dbReference type="AlphaFoldDB" id="A0A158GZZ7"/>
<dbReference type="SMART" id="SM00895">
    <property type="entry name" value="FCD"/>
    <property type="match status" value="1"/>
</dbReference>
<keyword evidence="1" id="KW-0805">Transcription regulation</keyword>
<dbReference type="SUPFAM" id="SSF46785">
    <property type="entry name" value="Winged helix' DNA-binding domain"/>
    <property type="match status" value="1"/>
</dbReference>
<dbReference type="PRINTS" id="PR00035">
    <property type="entry name" value="HTHGNTR"/>
</dbReference>
<protein>
    <submittedName>
        <fullName evidence="5">GntR family transcriptional regulator</fullName>
    </submittedName>
</protein>
<dbReference type="InterPro" id="IPR008920">
    <property type="entry name" value="TF_FadR/GntR_C"/>
</dbReference>
<accession>A0A158GZZ7</accession>
<evidence type="ECO:0000256" key="1">
    <source>
        <dbReference type="ARBA" id="ARBA00023015"/>
    </source>
</evidence>
<dbReference type="GO" id="GO:0003677">
    <property type="term" value="F:DNA binding"/>
    <property type="evidence" value="ECO:0007669"/>
    <property type="project" value="UniProtKB-KW"/>
</dbReference>
<dbReference type="PROSITE" id="PS50949">
    <property type="entry name" value="HTH_GNTR"/>
    <property type="match status" value="1"/>
</dbReference>
<dbReference type="PANTHER" id="PTHR43537:SF50">
    <property type="entry name" value="TRANSCRIPTIONAL REGULATORY PROTEIN"/>
    <property type="match status" value="1"/>
</dbReference>
<dbReference type="InterPro" id="IPR011711">
    <property type="entry name" value="GntR_C"/>
</dbReference>
<dbReference type="InterPro" id="IPR000524">
    <property type="entry name" value="Tscrpt_reg_HTH_GntR"/>
</dbReference>
<dbReference type="Proteomes" id="UP000054683">
    <property type="component" value="Unassembled WGS sequence"/>
</dbReference>
<proteinExistence type="predicted"/>
<sequence>MLEQTQEPANLHQRLTSVLRDRIVDGILGPGTPISERELCEEFEVSRTPLREALKVLASEGLVQLFRNRGAIVTAISLEMIGEKLSVLIALEGYAARQVCLHASDEELEELAELHRRFSKEYDPSEPDRYFDLHQAFHLKLLEIANNPVLTDMHTLLSRHVRRPRVEGLKHHIKLPDVIEENGAILRAVLARDTRAAQLAVENHLGRVTQTVIKHFRQR</sequence>
<dbReference type="EMBL" id="FCOK02000022">
    <property type="protein sequence ID" value="SAL37040.1"/>
    <property type="molecule type" value="Genomic_DNA"/>
</dbReference>